<dbReference type="Pfam" id="PF02234">
    <property type="entry name" value="CDI"/>
    <property type="match status" value="1"/>
</dbReference>
<dbReference type="Proteomes" id="UP000494106">
    <property type="component" value="Unassembled WGS sequence"/>
</dbReference>
<evidence type="ECO:0000256" key="2">
    <source>
        <dbReference type="ARBA" id="ARBA00023013"/>
    </source>
</evidence>
<dbReference type="Gene3D" id="4.10.365.10">
    <property type="entry name" value="p27"/>
    <property type="match status" value="1"/>
</dbReference>
<dbReference type="Proteomes" id="UP000494256">
    <property type="component" value="Unassembled WGS sequence"/>
</dbReference>
<dbReference type="EMBL" id="CADEBC010000499">
    <property type="protein sequence ID" value="CAB3238703.1"/>
    <property type="molecule type" value="Genomic_DNA"/>
</dbReference>
<dbReference type="GO" id="GO:0005634">
    <property type="term" value="C:nucleus"/>
    <property type="evidence" value="ECO:0007669"/>
    <property type="project" value="InterPro"/>
</dbReference>
<dbReference type="OrthoDB" id="9940972at2759"/>
<accession>A0A8S0YZZ1</accession>
<evidence type="ECO:0000313" key="5">
    <source>
        <dbReference type="EMBL" id="CAB3238703.1"/>
    </source>
</evidence>
<comment type="similarity">
    <text evidence="1">Belongs to the CDI family.</text>
</comment>
<dbReference type="GO" id="GO:0051726">
    <property type="term" value="P:regulation of cell cycle"/>
    <property type="evidence" value="ECO:0007669"/>
    <property type="project" value="InterPro"/>
</dbReference>
<proteinExistence type="inferred from homology"/>
<evidence type="ECO:0000313" key="6">
    <source>
        <dbReference type="Proteomes" id="UP000494106"/>
    </source>
</evidence>
<reference evidence="6 7" key="1">
    <citation type="submission" date="2020-04" db="EMBL/GenBank/DDBJ databases">
        <authorList>
            <person name="Wallbank WR R."/>
            <person name="Pardo Diaz C."/>
            <person name="Kozak K."/>
            <person name="Martin S."/>
            <person name="Jiggins C."/>
            <person name="Moest M."/>
            <person name="Warren A I."/>
            <person name="Byers J.R.P. K."/>
            <person name="Montejo-Kovacevich G."/>
            <person name="Yen C E."/>
        </authorList>
    </citation>
    <scope>NUCLEOTIDE SEQUENCE [LARGE SCALE GENOMIC DNA]</scope>
</reference>
<keyword evidence="6" id="KW-1185">Reference proteome</keyword>
<evidence type="ECO:0000313" key="4">
    <source>
        <dbReference type="EMBL" id="CAB3225258.1"/>
    </source>
</evidence>
<name>A0A8S0YZZ1_ARCPL</name>
<evidence type="ECO:0000313" key="7">
    <source>
        <dbReference type="Proteomes" id="UP000494256"/>
    </source>
</evidence>
<dbReference type="GO" id="GO:0004861">
    <property type="term" value="F:cyclin-dependent protein serine/threonine kinase inhibitor activity"/>
    <property type="evidence" value="ECO:0007669"/>
    <property type="project" value="InterPro"/>
</dbReference>
<dbReference type="InterPro" id="IPR003175">
    <property type="entry name" value="CDI_dom"/>
</dbReference>
<evidence type="ECO:0000256" key="1">
    <source>
        <dbReference type="ARBA" id="ARBA00006726"/>
    </source>
</evidence>
<comment type="caution">
    <text evidence="4">The sequence shown here is derived from an EMBL/GenBank/DDBJ whole genome shotgun (WGS) entry which is preliminary data.</text>
</comment>
<organism evidence="4 7">
    <name type="scientific">Arctia plantaginis</name>
    <name type="common">Wood tiger moth</name>
    <name type="synonym">Phalaena plantaginis</name>
    <dbReference type="NCBI Taxonomy" id="874455"/>
    <lineage>
        <taxon>Eukaryota</taxon>
        <taxon>Metazoa</taxon>
        <taxon>Ecdysozoa</taxon>
        <taxon>Arthropoda</taxon>
        <taxon>Hexapoda</taxon>
        <taxon>Insecta</taxon>
        <taxon>Pterygota</taxon>
        <taxon>Neoptera</taxon>
        <taxon>Endopterygota</taxon>
        <taxon>Lepidoptera</taxon>
        <taxon>Glossata</taxon>
        <taxon>Ditrysia</taxon>
        <taxon>Noctuoidea</taxon>
        <taxon>Erebidae</taxon>
        <taxon>Arctiinae</taxon>
        <taxon>Arctia</taxon>
    </lineage>
</organism>
<gene>
    <name evidence="4" type="ORF">APLA_LOCUS2138</name>
    <name evidence="5" type="ORF">APLA_LOCUS7508</name>
</gene>
<evidence type="ECO:0000259" key="3">
    <source>
        <dbReference type="Pfam" id="PF02234"/>
    </source>
</evidence>
<protein>
    <recommendedName>
        <fullName evidence="3">Cyclin-dependent kinase inhibitor domain-containing protein</fullName>
    </recommendedName>
</protein>
<dbReference type="EMBL" id="CADEBD010000226">
    <property type="protein sequence ID" value="CAB3225258.1"/>
    <property type="molecule type" value="Genomic_DNA"/>
</dbReference>
<feature type="domain" description="Cyclin-dependent kinase inhibitor" evidence="3">
    <location>
        <begin position="28"/>
        <end position="65"/>
    </location>
</feature>
<sequence>MRRISPNNPVRRRLIFGDDIEDETRVDNFENKLRESIEIEKKEKSKKWGFDFSNEVALNGPYVWHETSDGIWIGSRKSESVKSLDGTKDDDITGMQYNNENTPLHVRNNTVPVMRSRNNNIEQRVIRQSVKRKMDFDDSDFVIRRCCSNS</sequence>
<keyword evidence="2" id="KW-0649">Protein kinase inhibitor</keyword>
<dbReference type="AlphaFoldDB" id="A0A8S0YZZ1"/>
<dbReference type="InterPro" id="IPR044898">
    <property type="entry name" value="CDI_dom_sf"/>
</dbReference>